<sequence length="56" mass="5763">MGGGRDGARSLGDMDGRRWGRILLLALPVLFGLLSMHALVVAPATGTSGMHHPPAA</sequence>
<name>A0A4Q7UUG2_PSEST</name>
<accession>A0A4Q7UUG2</accession>
<proteinExistence type="predicted"/>
<evidence type="ECO:0000256" key="1">
    <source>
        <dbReference type="SAM" id="Phobius"/>
    </source>
</evidence>
<keyword evidence="3" id="KW-1185">Reference proteome</keyword>
<organism evidence="2 3">
    <name type="scientific">Pseudonocardia sediminis</name>
    <dbReference type="NCBI Taxonomy" id="1397368"/>
    <lineage>
        <taxon>Bacteria</taxon>
        <taxon>Bacillati</taxon>
        <taxon>Actinomycetota</taxon>
        <taxon>Actinomycetes</taxon>
        <taxon>Pseudonocardiales</taxon>
        <taxon>Pseudonocardiaceae</taxon>
        <taxon>Pseudonocardia</taxon>
    </lineage>
</organism>
<comment type="caution">
    <text evidence="2">The sequence shown here is derived from an EMBL/GenBank/DDBJ whole genome shotgun (WGS) entry which is preliminary data.</text>
</comment>
<protein>
    <submittedName>
        <fullName evidence="2">Uncharacterized protein</fullName>
    </submittedName>
</protein>
<dbReference type="EMBL" id="SHKL01000001">
    <property type="protein sequence ID" value="RZT85587.1"/>
    <property type="molecule type" value="Genomic_DNA"/>
</dbReference>
<gene>
    <name evidence="2" type="ORF">EV383_2462</name>
</gene>
<evidence type="ECO:0000313" key="3">
    <source>
        <dbReference type="Proteomes" id="UP000291591"/>
    </source>
</evidence>
<keyword evidence="1" id="KW-0812">Transmembrane</keyword>
<dbReference type="AlphaFoldDB" id="A0A4Q7UUG2"/>
<feature type="transmembrane region" description="Helical" evidence="1">
    <location>
        <begin position="21"/>
        <end position="44"/>
    </location>
</feature>
<evidence type="ECO:0000313" key="2">
    <source>
        <dbReference type="EMBL" id="RZT85587.1"/>
    </source>
</evidence>
<dbReference type="Proteomes" id="UP000291591">
    <property type="component" value="Unassembled WGS sequence"/>
</dbReference>
<keyword evidence="1" id="KW-0472">Membrane</keyword>
<reference evidence="2 3" key="1">
    <citation type="submission" date="2019-02" db="EMBL/GenBank/DDBJ databases">
        <title>Sequencing the genomes of 1000 actinobacteria strains.</title>
        <authorList>
            <person name="Klenk H.-P."/>
        </authorList>
    </citation>
    <scope>NUCLEOTIDE SEQUENCE [LARGE SCALE GENOMIC DNA]</scope>
    <source>
        <strain evidence="2 3">DSM 45779</strain>
    </source>
</reference>
<keyword evidence="1" id="KW-1133">Transmembrane helix</keyword>